<dbReference type="PANTHER" id="PTHR38731">
    <property type="entry name" value="LIPL45-RELATED LIPOPROTEIN-RELATED"/>
    <property type="match status" value="1"/>
</dbReference>
<sequence length="442" mass="45854">MLRQFVFTAVAALFAGQALAAEAGKIIFVAGSAQVAGKAAQLNSAVQEGDLLHTGADGYVYVKTLDNGLFILRPNTEARIVSYHIDAANPANTRIKLELLSGVARSQSGEAVKLARQNFRFNTPVAAIGVRGTDFTVFTDKDTSRVAVVSGAITISGFSGGCRADGAGPCEGAAARELSAAQKGQLLQIQRGQSAAQLMSSPSLLPDVVSPPRPDEPSTGKSSSGSVGANEPSLDAKKNLSLQAQLPQVNTVTPTPPLVEPVTPVVPPVEVPAPQVVSWGRWAALADKAPTAGLSKDGATRVALTESYVLFRSDSGAPYVLPERGNAGFALASSEAVVRDSVTQARSMATLSNGQLNVDFGKAAFTTSFDVLDQSVSYKMASFGSVTKDGQFSSSNQYNAASNMMVNGLLSGDGGATYLFEGLLNPRRVISGVTVWTPTAAK</sequence>
<dbReference type="RefSeq" id="WP_161015351.1">
    <property type="nucleotide sequence ID" value="NZ_WWCK01000005.1"/>
</dbReference>
<feature type="signal peptide" evidence="2">
    <location>
        <begin position="1"/>
        <end position="20"/>
    </location>
</feature>
<protein>
    <recommendedName>
        <fullName evidence="3">FecR protein domain-containing protein</fullName>
    </recommendedName>
</protein>
<dbReference type="InterPro" id="IPR006860">
    <property type="entry name" value="FecR"/>
</dbReference>
<dbReference type="EMBL" id="WWCK01000005">
    <property type="protein sequence ID" value="MYM68821.1"/>
    <property type="molecule type" value="Genomic_DNA"/>
</dbReference>
<evidence type="ECO:0000313" key="5">
    <source>
        <dbReference type="Proteomes" id="UP000450012"/>
    </source>
</evidence>
<dbReference type="AlphaFoldDB" id="A0A7X4GTF5"/>
<organism evidence="4 5">
    <name type="scientific">Duganella rivi</name>
    <dbReference type="NCBI Taxonomy" id="2666083"/>
    <lineage>
        <taxon>Bacteria</taxon>
        <taxon>Pseudomonadati</taxon>
        <taxon>Pseudomonadota</taxon>
        <taxon>Betaproteobacteria</taxon>
        <taxon>Burkholderiales</taxon>
        <taxon>Oxalobacteraceae</taxon>
        <taxon>Telluria group</taxon>
        <taxon>Duganella</taxon>
    </lineage>
</organism>
<dbReference type="Pfam" id="PF04773">
    <property type="entry name" value="FecR"/>
    <property type="match status" value="1"/>
</dbReference>
<feature type="region of interest" description="Disordered" evidence="1">
    <location>
        <begin position="203"/>
        <end position="233"/>
    </location>
</feature>
<keyword evidence="2" id="KW-0732">Signal</keyword>
<evidence type="ECO:0000256" key="1">
    <source>
        <dbReference type="SAM" id="MobiDB-lite"/>
    </source>
</evidence>
<feature type="domain" description="FecR protein" evidence="3">
    <location>
        <begin position="51"/>
        <end position="153"/>
    </location>
</feature>
<evidence type="ECO:0000259" key="3">
    <source>
        <dbReference type="Pfam" id="PF04773"/>
    </source>
</evidence>
<gene>
    <name evidence="4" type="ORF">GTP45_18555</name>
</gene>
<dbReference type="PANTHER" id="PTHR38731:SF3">
    <property type="entry name" value="BLL6125 PROTEIN"/>
    <property type="match status" value="1"/>
</dbReference>
<evidence type="ECO:0000256" key="2">
    <source>
        <dbReference type="SAM" id="SignalP"/>
    </source>
</evidence>
<proteinExistence type="predicted"/>
<comment type="caution">
    <text evidence="4">The sequence shown here is derived from an EMBL/GenBank/DDBJ whole genome shotgun (WGS) entry which is preliminary data.</text>
</comment>
<keyword evidence="5" id="KW-1185">Reference proteome</keyword>
<reference evidence="4 5" key="1">
    <citation type="submission" date="2019-12" db="EMBL/GenBank/DDBJ databases">
        <title>Novel species isolated from a subtropical stream in China.</title>
        <authorList>
            <person name="Lu H."/>
        </authorList>
    </citation>
    <scope>NUCLEOTIDE SEQUENCE [LARGE SCALE GENOMIC DNA]</scope>
    <source>
        <strain evidence="4 5">FT55W</strain>
    </source>
</reference>
<feature type="chain" id="PRO_5030535609" description="FecR protein domain-containing protein" evidence="2">
    <location>
        <begin position="21"/>
        <end position="442"/>
    </location>
</feature>
<evidence type="ECO:0000313" key="4">
    <source>
        <dbReference type="EMBL" id="MYM68821.1"/>
    </source>
</evidence>
<dbReference type="Gene3D" id="2.60.120.1440">
    <property type="match status" value="1"/>
</dbReference>
<dbReference type="Proteomes" id="UP000450012">
    <property type="component" value="Unassembled WGS sequence"/>
</dbReference>
<name>A0A7X4GTF5_9BURK</name>
<accession>A0A7X4GTF5</accession>